<evidence type="ECO:0000313" key="2">
    <source>
        <dbReference type="Proteomes" id="UP001381003"/>
    </source>
</evidence>
<accession>A0ABZ2FJR2</accession>
<reference evidence="1 2" key="1">
    <citation type="submission" date="2022-09" db="EMBL/GenBank/DDBJ databases">
        <title>Complete genome sequence of Janibacter terrae strain COS04-44, PCL-degrading bacteria isolated from oil spilled coast.</title>
        <authorList>
            <person name="Park H."/>
            <person name="Kim J.Y."/>
            <person name="An S.H."/>
            <person name="Lee C.M."/>
            <person name="Weon H.-Y."/>
        </authorList>
    </citation>
    <scope>NUCLEOTIDE SEQUENCE [LARGE SCALE GENOMIC DNA]</scope>
    <source>
        <strain evidence="1 2">COS04-44</strain>
    </source>
</reference>
<organism evidence="1 2">
    <name type="scientific">Janibacter terrae</name>
    <dbReference type="NCBI Taxonomy" id="103817"/>
    <lineage>
        <taxon>Bacteria</taxon>
        <taxon>Bacillati</taxon>
        <taxon>Actinomycetota</taxon>
        <taxon>Actinomycetes</taxon>
        <taxon>Micrococcales</taxon>
        <taxon>Intrasporangiaceae</taxon>
        <taxon>Janibacter</taxon>
    </lineage>
</organism>
<proteinExistence type="predicted"/>
<dbReference type="EMBL" id="CP104874">
    <property type="protein sequence ID" value="WWF06550.1"/>
    <property type="molecule type" value="Genomic_DNA"/>
</dbReference>
<name>A0ABZ2FJR2_9MICO</name>
<protein>
    <submittedName>
        <fullName evidence="1">Uncharacterized protein</fullName>
    </submittedName>
</protein>
<evidence type="ECO:0000313" key="1">
    <source>
        <dbReference type="EMBL" id="WWF06550.1"/>
    </source>
</evidence>
<gene>
    <name evidence="1" type="ORF">N5P18_06690</name>
</gene>
<keyword evidence="2" id="KW-1185">Reference proteome</keyword>
<dbReference type="RefSeq" id="WP_338539087.1">
    <property type="nucleotide sequence ID" value="NZ_CP104874.1"/>
</dbReference>
<dbReference type="Proteomes" id="UP001381003">
    <property type="component" value="Chromosome"/>
</dbReference>
<sequence length="146" mass="15275">MTPFMTRVAELVGTPQQDLGQLAPSGATVPQTRISQRVATGTGADRHVALRSLAEQYVCEANAVLGPDREHLGLVDEALPAELAFTVTCGDAGARCSTAFADGRAIGRLVGTFDEGEEARELVGPDALPDLLIRLLEVGHPTPTTA</sequence>